<sequence length="69" mass="7817">MFFRFGVPLIFKVLAFGQVSIPLQRLRAERILEGDSDNYDGADGARIILSLCEEIERLRGDDGIYKLKA</sequence>
<organism evidence="1">
    <name type="scientific">viral metagenome</name>
    <dbReference type="NCBI Taxonomy" id="1070528"/>
    <lineage>
        <taxon>unclassified sequences</taxon>
        <taxon>metagenomes</taxon>
        <taxon>organismal metagenomes</taxon>
    </lineage>
</organism>
<accession>A0A6M3LBK9</accession>
<name>A0A6M3LBK9_9ZZZZ</name>
<gene>
    <name evidence="1" type="ORF">MM415B03236_0009</name>
</gene>
<protein>
    <submittedName>
        <fullName evidence="1">Uncharacterized protein</fullName>
    </submittedName>
</protein>
<evidence type="ECO:0000313" key="1">
    <source>
        <dbReference type="EMBL" id="QJA91883.1"/>
    </source>
</evidence>
<dbReference type="AlphaFoldDB" id="A0A6M3LBK9"/>
<reference evidence="1" key="1">
    <citation type="submission" date="2020-03" db="EMBL/GenBank/DDBJ databases">
        <title>The deep terrestrial virosphere.</title>
        <authorList>
            <person name="Holmfeldt K."/>
            <person name="Nilsson E."/>
            <person name="Simone D."/>
            <person name="Lopez-Fernandez M."/>
            <person name="Wu X."/>
            <person name="de Brujin I."/>
            <person name="Lundin D."/>
            <person name="Andersson A."/>
            <person name="Bertilsson S."/>
            <person name="Dopson M."/>
        </authorList>
    </citation>
    <scope>NUCLEOTIDE SEQUENCE</scope>
    <source>
        <strain evidence="1">MM415B03236</strain>
    </source>
</reference>
<proteinExistence type="predicted"/>
<dbReference type="EMBL" id="MT143021">
    <property type="protein sequence ID" value="QJA91883.1"/>
    <property type="molecule type" value="Genomic_DNA"/>
</dbReference>